<organism evidence="1 2">
    <name type="scientific">Mytilus galloprovincialis</name>
    <name type="common">Mediterranean mussel</name>
    <dbReference type="NCBI Taxonomy" id="29158"/>
    <lineage>
        <taxon>Eukaryota</taxon>
        <taxon>Metazoa</taxon>
        <taxon>Spiralia</taxon>
        <taxon>Lophotrochozoa</taxon>
        <taxon>Mollusca</taxon>
        <taxon>Bivalvia</taxon>
        <taxon>Autobranchia</taxon>
        <taxon>Pteriomorphia</taxon>
        <taxon>Mytilida</taxon>
        <taxon>Mytiloidea</taxon>
        <taxon>Mytilidae</taxon>
        <taxon>Mytilinae</taxon>
        <taxon>Mytilus</taxon>
    </lineage>
</organism>
<accession>A0A8B6GD97</accession>
<protein>
    <submittedName>
        <fullName evidence="1">Uncharacterized protein</fullName>
    </submittedName>
</protein>
<dbReference type="InterPro" id="IPR012337">
    <property type="entry name" value="RNaseH-like_sf"/>
</dbReference>
<sequence>MSLLEDKYLVRVYADGSASNASTKGGAGICIKYPKCQRRLTIRGSTHRHTLFNCFKLHTAEEALIHNNVNYVSQLVFLTDDLSVLQATSTGTCFTHHQTSTDYNGSLLTVQFGVTG</sequence>
<evidence type="ECO:0000313" key="2">
    <source>
        <dbReference type="Proteomes" id="UP000596742"/>
    </source>
</evidence>
<dbReference type="AlphaFoldDB" id="A0A8B6GD97"/>
<gene>
    <name evidence="1" type="ORF">MGAL_10B005770</name>
</gene>
<dbReference type="EMBL" id="UYJE01008245">
    <property type="protein sequence ID" value="VDI62374.1"/>
    <property type="molecule type" value="Genomic_DNA"/>
</dbReference>
<evidence type="ECO:0000313" key="1">
    <source>
        <dbReference type="EMBL" id="VDI62374.1"/>
    </source>
</evidence>
<dbReference type="Proteomes" id="UP000596742">
    <property type="component" value="Unassembled WGS sequence"/>
</dbReference>
<reference evidence="1" key="1">
    <citation type="submission" date="2018-11" db="EMBL/GenBank/DDBJ databases">
        <authorList>
            <person name="Alioto T."/>
            <person name="Alioto T."/>
        </authorList>
    </citation>
    <scope>NUCLEOTIDE SEQUENCE</scope>
</reference>
<name>A0A8B6GD97_MYTGA</name>
<comment type="caution">
    <text evidence="1">The sequence shown here is derived from an EMBL/GenBank/DDBJ whole genome shotgun (WGS) entry which is preliminary data.</text>
</comment>
<dbReference type="SUPFAM" id="SSF53098">
    <property type="entry name" value="Ribonuclease H-like"/>
    <property type="match status" value="1"/>
</dbReference>
<proteinExistence type="predicted"/>
<keyword evidence="2" id="KW-1185">Reference proteome</keyword>